<sequence>MPNVKELDFFRMKLQNNKAAAFYVRDGKAFYYVGPDRFDVDSAANAVNYGKKALEENFDYDEEFKTMDLSKDLLLKGKMNLLQIQEYFILMFIDSSKQHCPIVIRAGNALENL</sequence>
<gene>
    <name evidence="1" type="ORF">N1M2_143</name>
</gene>
<proteinExistence type="predicted"/>
<evidence type="ECO:0000313" key="1">
    <source>
        <dbReference type="EMBL" id="QGH72006.1"/>
    </source>
</evidence>
<accession>A0A6B7ZEV6</accession>
<dbReference type="Proteomes" id="UP000464669">
    <property type="component" value="Segment"/>
</dbReference>
<protein>
    <submittedName>
        <fullName evidence="1">Uncharacterized protein</fullName>
    </submittedName>
</protein>
<evidence type="ECO:0000313" key="2">
    <source>
        <dbReference type="Proteomes" id="UP000464669"/>
    </source>
</evidence>
<name>A0A6B7ZEV6_9CAUD</name>
<reference evidence="1 2" key="1">
    <citation type="submission" date="2019-11" db="EMBL/GenBank/DDBJ databases">
        <authorList>
            <person name="Lewis R."/>
            <person name="Clooney A.G."/>
            <person name="Stockdale S.R."/>
            <person name="Buttimer C."/>
            <person name="Draper L.A."/>
            <person name="Ross R.P."/>
            <person name="Hill C."/>
        </authorList>
    </citation>
    <scope>NUCLEOTIDE SEQUENCE [LARGE SCALE GENOMIC DNA]</scope>
</reference>
<dbReference type="EMBL" id="MN642089">
    <property type="protein sequence ID" value="QGH72006.1"/>
    <property type="molecule type" value="Genomic_DNA"/>
</dbReference>
<organism evidence="1 2">
    <name type="scientific">Klebsiella phage N1M2</name>
    <dbReference type="NCBI Taxonomy" id="2664939"/>
    <lineage>
        <taxon>Viruses</taxon>
        <taxon>Duplodnaviria</taxon>
        <taxon>Heunggongvirae</taxon>
        <taxon>Uroviricota</taxon>
        <taxon>Caudoviricetes</taxon>
        <taxon>Chimalliviridae</taxon>
        <taxon>Nimduovirus</taxon>
        <taxon>Nimduovirus N1M2</taxon>
    </lineage>
</organism>
<keyword evidence="2" id="KW-1185">Reference proteome</keyword>